<dbReference type="InterPro" id="IPR001128">
    <property type="entry name" value="Cyt_P450"/>
</dbReference>
<dbReference type="PANTHER" id="PTHR24305:SF166">
    <property type="entry name" value="CYTOCHROME P450 12A4, MITOCHONDRIAL-RELATED"/>
    <property type="match status" value="1"/>
</dbReference>
<keyword evidence="11" id="KW-0503">Monooxygenase</keyword>
<dbReference type="InterPro" id="IPR017972">
    <property type="entry name" value="Cyt_P450_CS"/>
</dbReference>
<dbReference type="GO" id="GO:0005506">
    <property type="term" value="F:iron ion binding"/>
    <property type="evidence" value="ECO:0007669"/>
    <property type="project" value="InterPro"/>
</dbReference>
<keyword evidence="10 13" id="KW-0408">Iron</keyword>
<dbReference type="OrthoDB" id="1470350at2759"/>
<feature type="binding site" description="axial binding residue" evidence="13">
    <location>
        <position position="464"/>
    </location>
    <ligand>
        <name>heme</name>
        <dbReference type="ChEBI" id="CHEBI:30413"/>
    </ligand>
    <ligandPart>
        <name>Fe</name>
        <dbReference type="ChEBI" id="CHEBI:18248"/>
    </ligandPart>
</feature>
<evidence type="ECO:0000256" key="8">
    <source>
        <dbReference type="ARBA" id="ARBA00022989"/>
    </source>
</evidence>
<evidence type="ECO:0000256" key="3">
    <source>
        <dbReference type="ARBA" id="ARBA00004721"/>
    </source>
</evidence>
<evidence type="ECO:0000256" key="10">
    <source>
        <dbReference type="ARBA" id="ARBA00023004"/>
    </source>
</evidence>
<keyword evidence="16" id="KW-1185">Reference proteome</keyword>
<evidence type="ECO:0000256" key="14">
    <source>
        <dbReference type="SAM" id="Phobius"/>
    </source>
</evidence>
<keyword evidence="12 14" id="KW-0472">Membrane</keyword>
<dbReference type="EMBL" id="NHTK01000876">
    <property type="protein sequence ID" value="PPR04921.1"/>
    <property type="molecule type" value="Genomic_DNA"/>
</dbReference>
<protein>
    <recommendedName>
        <fullName evidence="17">Cytochrome P450</fullName>
    </recommendedName>
</protein>
<gene>
    <name evidence="15" type="ORF">CVT24_007165</name>
</gene>
<dbReference type="Proteomes" id="UP000284842">
    <property type="component" value="Unassembled WGS sequence"/>
</dbReference>
<dbReference type="Gene3D" id="1.10.630.10">
    <property type="entry name" value="Cytochrome P450"/>
    <property type="match status" value="2"/>
</dbReference>
<feature type="transmembrane region" description="Helical" evidence="14">
    <location>
        <begin position="6"/>
        <end position="28"/>
    </location>
</feature>
<name>A0A409YPJ4_9AGAR</name>
<evidence type="ECO:0000256" key="5">
    <source>
        <dbReference type="ARBA" id="ARBA00022617"/>
    </source>
</evidence>
<dbReference type="GO" id="GO:0020037">
    <property type="term" value="F:heme binding"/>
    <property type="evidence" value="ECO:0007669"/>
    <property type="project" value="InterPro"/>
</dbReference>
<dbReference type="GO" id="GO:0016705">
    <property type="term" value="F:oxidoreductase activity, acting on paired donors, with incorporation or reduction of molecular oxygen"/>
    <property type="evidence" value="ECO:0007669"/>
    <property type="project" value="InterPro"/>
</dbReference>
<proteinExistence type="inferred from homology"/>
<keyword evidence="5 13" id="KW-0349">Heme</keyword>
<dbReference type="Pfam" id="PF00067">
    <property type="entry name" value="p450"/>
    <property type="match status" value="2"/>
</dbReference>
<comment type="subcellular location">
    <subcellularLocation>
        <location evidence="2">Membrane</location>
    </subcellularLocation>
</comment>
<evidence type="ECO:0000256" key="11">
    <source>
        <dbReference type="ARBA" id="ARBA00023033"/>
    </source>
</evidence>
<comment type="similarity">
    <text evidence="4">Belongs to the cytochrome P450 family.</text>
</comment>
<evidence type="ECO:0000256" key="13">
    <source>
        <dbReference type="PIRSR" id="PIRSR602401-1"/>
    </source>
</evidence>
<evidence type="ECO:0000256" key="4">
    <source>
        <dbReference type="ARBA" id="ARBA00010617"/>
    </source>
</evidence>
<dbReference type="AlphaFoldDB" id="A0A409YPJ4"/>
<evidence type="ECO:0000256" key="1">
    <source>
        <dbReference type="ARBA" id="ARBA00001971"/>
    </source>
</evidence>
<evidence type="ECO:0000256" key="7">
    <source>
        <dbReference type="ARBA" id="ARBA00022723"/>
    </source>
</evidence>
<accession>A0A409YPJ4</accession>
<comment type="cofactor">
    <cofactor evidence="1 13">
        <name>heme</name>
        <dbReference type="ChEBI" id="CHEBI:30413"/>
    </cofactor>
</comment>
<dbReference type="InterPro" id="IPR036396">
    <property type="entry name" value="Cyt_P450_sf"/>
</dbReference>
<keyword evidence="9" id="KW-0560">Oxidoreductase</keyword>
<dbReference type="InParanoid" id="A0A409YPJ4"/>
<dbReference type="PROSITE" id="PS00086">
    <property type="entry name" value="CYTOCHROME_P450"/>
    <property type="match status" value="2"/>
</dbReference>
<evidence type="ECO:0000256" key="12">
    <source>
        <dbReference type="ARBA" id="ARBA00023136"/>
    </source>
</evidence>
<evidence type="ECO:0008006" key="17">
    <source>
        <dbReference type="Google" id="ProtNLM"/>
    </source>
</evidence>
<organism evidence="15 16">
    <name type="scientific">Panaeolus cyanescens</name>
    <dbReference type="NCBI Taxonomy" id="181874"/>
    <lineage>
        <taxon>Eukaryota</taxon>
        <taxon>Fungi</taxon>
        <taxon>Dikarya</taxon>
        <taxon>Basidiomycota</taxon>
        <taxon>Agaricomycotina</taxon>
        <taxon>Agaricomycetes</taxon>
        <taxon>Agaricomycetidae</taxon>
        <taxon>Agaricales</taxon>
        <taxon>Agaricineae</taxon>
        <taxon>Galeropsidaceae</taxon>
        <taxon>Panaeolus</taxon>
    </lineage>
</organism>
<dbReference type="InterPro" id="IPR002401">
    <property type="entry name" value="Cyt_P450_E_grp-I"/>
</dbReference>
<keyword evidence="8 14" id="KW-1133">Transmembrane helix</keyword>
<dbReference type="PANTHER" id="PTHR24305">
    <property type="entry name" value="CYTOCHROME P450"/>
    <property type="match status" value="1"/>
</dbReference>
<evidence type="ECO:0000256" key="2">
    <source>
        <dbReference type="ARBA" id="ARBA00004370"/>
    </source>
</evidence>
<dbReference type="PRINTS" id="PR00385">
    <property type="entry name" value="P450"/>
</dbReference>
<comment type="pathway">
    <text evidence="3">Secondary metabolite biosynthesis; terpenoid biosynthesis.</text>
</comment>
<dbReference type="STRING" id="181874.A0A409YPJ4"/>
<evidence type="ECO:0000256" key="6">
    <source>
        <dbReference type="ARBA" id="ARBA00022692"/>
    </source>
</evidence>
<dbReference type="InterPro" id="IPR050121">
    <property type="entry name" value="Cytochrome_P450_monoxygenase"/>
</dbReference>
<keyword evidence="6 14" id="KW-0812">Transmembrane</keyword>
<dbReference type="GO" id="GO:0016020">
    <property type="term" value="C:membrane"/>
    <property type="evidence" value="ECO:0007669"/>
    <property type="project" value="UniProtKB-SubCell"/>
</dbReference>
<evidence type="ECO:0000313" key="15">
    <source>
        <dbReference type="EMBL" id="PPR04921.1"/>
    </source>
</evidence>
<reference evidence="15 16" key="1">
    <citation type="journal article" date="2018" name="Evol. Lett.">
        <title>Horizontal gene cluster transfer increased hallucinogenic mushroom diversity.</title>
        <authorList>
            <person name="Reynolds H.T."/>
            <person name="Vijayakumar V."/>
            <person name="Gluck-Thaler E."/>
            <person name="Korotkin H.B."/>
            <person name="Matheny P.B."/>
            <person name="Slot J.C."/>
        </authorList>
    </citation>
    <scope>NUCLEOTIDE SEQUENCE [LARGE SCALE GENOMIC DNA]</scope>
    <source>
        <strain evidence="15 16">2629</strain>
    </source>
</reference>
<evidence type="ECO:0000313" key="16">
    <source>
        <dbReference type="Proteomes" id="UP000284842"/>
    </source>
</evidence>
<keyword evidence="7 13" id="KW-0479">Metal-binding</keyword>
<dbReference type="GO" id="GO:0004497">
    <property type="term" value="F:monooxygenase activity"/>
    <property type="evidence" value="ECO:0007669"/>
    <property type="project" value="UniProtKB-KW"/>
</dbReference>
<evidence type="ECO:0000256" key="9">
    <source>
        <dbReference type="ARBA" id="ARBA00023002"/>
    </source>
</evidence>
<dbReference type="PRINTS" id="PR00463">
    <property type="entry name" value="EP450I"/>
</dbReference>
<sequence>MLSENFPAFSYFLLFSAFISLGILLEIWRKANRSLPLRGPPSGNLFLGVSRQINLCTRGTLLFEGWVKEYGPVFKIPIVMGGESLVICDPNLASRILAKDTTDYVKGPGMKAIAETVVGKGVVWAEGESHRRQRKSLNPVFNPSGLKEMLPTMYHLAYKLKNQWETLIDTNIVTNFVDVEVHECVDTIGITAFNYEFHALQGEQSLVYRAMRSFNLETPSIVSLICHVATLYIPFAQYLPTGRNNHFANLSIAAEEILAKLLADRRKEHVPTHSGELRYVKSLIEVLLDAETSGGNMAISKDEILAQMKSILMAALDPPSTAIAWVFVELARHPELQTRLRNEIRSFSNAEPTWDQLHGNSLPLLNAVVMEVLRLRGALGETYRRAAIDDVLTLSEPLIDTNGKAIHELFIPKGTDVLIPNRYLNCNVTSWGHDAHEFNPERWIKKDTEANMRLWTFGEGARSCVGKLFAMAEMKILIFVLFRDFTFELPHGPDTPLDYHLDHALPIAGVGLFLAILKHLISRPTPISLRGPARAHWLFGVRDRIGLSPEAKYLFEDWYREYGPVYRIPTFLGGEALVISDPKIASYVLGRDTYDYIKPEALRGIVERAVGKSIVWAEDDVHKRQRRSLNPAFSPMAMRDMIPVMFNLGHEASCHIHMKNGWDKAIDASSDGVAQIEMHDWMLRFTVDCIGSCIFNHQFNGVRGEDSLVLQALSAFNGEQPSVMAILFHIVTLYVPFAGGIPFGRNKYFFNLSISAKKIMDGILAERRNNVGVVEDHKRKKSMIEMLIDGEGEKDDTQVPIGEATSQMQSIMVAGSDPPATALVWAFIELARNPDVQIRLREELTSFANAEPTWNQLHGALPYLDAFVSEVLRLHGSIGETHRVAAQDDVLHLREPIIDASGKAIHEVHVAKGTEVLVPNHFLNCIKSTWGEDGHDFNPERWLREDAQFDEHEHADFGSRARIWTFGEGPRHCIGRTFSMAQMKILLIILLREYSFELPDGPSTPIDYHLSIFQRPKLRDAEGAQVFLKVSRV</sequence>
<comment type="caution">
    <text evidence="15">The sequence shown here is derived from an EMBL/GenBank/DDBJ whole genome shotgun (WGS) entry which is preliminary data.</text>
</comment>
<dbReference type="SUPFAM" id="SSF48264">
    <property type="entry name" value="Cytochrome P450"/>
    <property type="match status" value="2"/>
</dbReference>